<evidence type="ECO:0000313" key="2">
    <source>
        <dbReference type="EMBL" id="EEC09071.1"/>
    </source>
</evidence>
<dbReference type="InParanoid" id="B7PR49"/>
<proteinExistence type="predicted"/>
<feature type="region of interest" description="Disordered" evidence="1">
    <location>
        <begin position="1"/>
        <end position="34"/>
    </location>
</feature>
<keyword evidence="4" id="KW-1185">Reference proteome</keyword>
<accession>B7PR49</accession>
<dbReference type="Proteomes" id="UP000001555">
    <property type="component" value="Unassembled WGS sequence"/>
</dbReference>
<gene>
    <name evidence="2" type="ORF">IscW_ISCW005561</name>
</gene>
<feature type="compositionally biased region" description="Basic and acidic residues" evidence="1">
    <location>
        <begin position="21"/>
        <end position="30"/>
    </location>
</feature>
<dbReference type="EMBL" id="ABJB010344943">
    <property type="status" value="NOT_ANNOTATED_CDS"/>
    <property type="molecule type" value="Genomic_DNA"/>
</dbReference>
<evidence type="ECO:0000256" key="1">
    <source>
        <dbReference type="SAM" id="MobiDB-lite"/>
    </source>
</evidence>
<dbReference type="VEuPathDB" id="VectorBase:ISCI005561"/>
<organism>
    <name type="scientific">Ixodes scapularis</name>
    <name type="common">Black-legged tick</name>
    <name type="synonym">Deer tick</name>
    <dbReference type="NCBI Taxonomy" id="6945"/>
    <lineage>
        <taxon>Eukaryota</taxon>
        <taxon>Metazoa</taxon>
        <taxon>Ecdysozoa</taxon>
        <taxon>Arthropoda</taxon>
        <taxon>Chelicerata</taxon>
        <taxon>Arachnida</taxon>
        <taxon>Acari</taxon>
        <taxon>Parasitiformes</taxon>
        <taxon>Ixodida</taxon>
        <taxon>Ixodoidea</taxon>
        <taxon>Ixodidae</taxon>
        <taxon>Ixodinae</taxon>
        <taxon>Ixodes</taxon>
    </lineage>
</organism>
<dbReference type="EnsemblMetazoa" id="ISCW005561-RA">
    <property type="protein sequence ID" value="ISCW005561-PA"/>
    <property type="gene ID" value="ISCW005561"/>
</dbReference>
<evidence type="ECO:0000313" key="4">
    <source>
        <dbReference type="Proteomes" id="UP000001555"/>
    </source>
</evidence>
<protein>
    <submittedName>
        <fullName evidence="2 3">Uncharacterized protein</fullName>
    </submittedName>
</protein>
<dbReference type="PaxDb" id="6945-B7PR49"/>
<reference evidence="2 4" key="1">
    <citation type="submission" date="2008-03" db="EMBL/GenBank/DDBJ databases">
        <title>Annotation of Ixodes scapularis.</title>
        <authorList>
            <consortium name="Ixodes scapularis Genome Project Consortium"/>
            <person name="Caler E."/>
            <person name="Hannick L.I."/>
            <person name="Bidwell S."/>
            <person name="Joardar V."/>
            <person name="Thiagarajan M."/>
            <person name="Amedeo P."/>
            <person name="Galinsky K.J."/>
            <person name="Schobel S."/>
            <person name="Inman J."/>
            <person name="Hostetler J."/>
            <person name="Miller J."/>
            <person name="Hammond M."/>
            <person name="Megy K."/>
            <person name="Lawson D."/>
            <person name="Kodira C."/>
            <person name="Sutton G."/>
            <person name="Meyer J."/>
            <person name="Hill C.A."/>
            <person name="Birren B."/>
            <person name="Nene V."/>
            <person name="Collins F."/>
            <person name="Alarcon-Chaidez F."/>
            <person name="Wikel S."/>
            <person name="Strausberg R."/>
        </authorList>
    </citation>
    <scope>NUCLEOTIDE SEQUENCE [LARGE SCALE GENOMIC DNA]</scope>
    <source>
        <strain evidence="4">Wikel</strain>
        <strain evidence="2">Wikel colony</strain>
    </source>
</reference>
<sequence length="83" mass="9361">MKTSSGRAVASRGDELGPPEEDLRPIEERVSSSPRGSITWVSALMNHRFVRSFSERLVGGKRARAESWWRKLRAQKLTGESFS</sequence>
<reference evidence="3" key="2">
    <citation type="submission" date="2020-05" db="UniProtKB">
        <authorList>
            <consortium name="EnsemblMetazoa"/>
        </authorList>
    </citation>
    <scope>IDENTIFICATION</scope>
    <source>
        <strain evidence="3">wikel</strain>
    </source>
</reference>
<dbReference type="HOGENOM" id="CLU_2545129_0_0_1"/>
<dbReference type="AlphaFoldDB" id="B7PR49"/>
<evidence type="ECO:0000313" key="3">
    <source>
        <dbReference type="EnsemblMetazoa" id="ISCW005561-PA"/>
    </source>
</evidence>
<name>B7PR49_IXOSC</name>
<dbReference type="EMBL" id="DS770464">
    <property type="protein sequence ID" value="EEC09071.1"/>
    <property type="molecule type" value="Genomic_DNA"/>
</dbReference>
<dbReference type="VEuPathDB" id="VectorBase:ISCW005561"/>